<dbReference type="AlphaFoldDB" id="A0A0C9UQ33"/>
<evidence type="ECO:0000256" key="4">
    <source>
        <dbReference type="ARBA" id="ARBA00022827"/>
    </source>
</evidence>
<dbReference type="Gene3D" id="3.30.9.10">
    <property type="entry name" value="D-Amino Acid Oxidase, subunit A, domain 2"/>
    <property type="match status" value="1"/>
</dbReference>
<keyword evidence="8" id="KW-1185">Reference proteome</keyword>
<dbReference type="HOGENOM" id="CLU_007884_0_1_1"/>
<evidence type="ECO:0000259" key="6">
    <source>
        <dbReference type="Pfam" id="PF01266"/>
    </source>
</evidence>
<gene>
    <name evidence="7" type="ORF">M422DRAFT_37755</name>
</gene>
<feature type="domain" description="FAD dependent oxidoreductase" evidence="6">
    <location>
        <begin position="8"/>
        <end position="373"/>
    </location>
</feature>
<evidence type="ECO:0000256" key="1">
    <source>
        <dbReference type="ARBA" id="ARBA00001974"/>
    </source>
</evidence>
<proteinExistence type="inferred from homology"/>
<protein>
    <recommendedName>
        <fullName evidence="6">FAD dependent oxidoreductase domain-containing protein</fullName>
    </recommendedName>
</protein>
<name>A0A0C9UQ33_SPHS4</name>
<evidence type="ECO:0000256" key="5">
    <source>
        <dbReference type="ARBA" id="ARBA00023002"/>
    </source>
</evidence>
<dbReference type="EMBL" id="KN837335">
    <property type="protein sequence ID" value="KIJ27450.1"/>
    <property type="molecule type" value="Genomic_DNA"/>
</dbReference>
<keyword evidence="5" id="KW-0560">Oxidoreductase</keyword>
<evidence type="ECO:0000313" key="7">
    <source>
        <dbReference type="EMBL" id="KIJ27450.1"/>
    </source>
</evidence>
<dbReference type="PANTHER" id="PTHR10961">
    <property type="entry name" value="PEROXISOMAL SARCOSINE OXIDASE"/>
    <property type="match status" value="1"/>
</dbReference>
<keyword evidence="3" id="KW-0285">Flavoprotein</keyword>
<dbReference type="GO" id="GO:0050031">
    <property type="term" value="F:L-pipecolate oxidase activity"/>
    <property type="evidence" value="ECO:0007669"/>
    <property type="project" value="TreeGrafter"/>
</dbReference>
<dbReference type="InterPro" id="IPR045170">
    <property type="entry name" value="MTOX"/>
</dbReference>
<comment type="similarity">
    <text evidence="2">Belongs to the MSOX/MTOX family.</text>
</comment>
<evidence type="ECO:0000256" key="2">
    <source>
        <dbReference type="ARBA" id="ARBA00010989"/>
    </source>
</evidence>
<organism evidence="7 8">
    <name type="scientific">Sphaerobolus stellatus (strain SS14)</name>
    <dbReference type="NCBI Taxonomy" id="990650"/>
    <lineage>
        <taxon>Eukaryota</taxon>
        <taxon>Fungi</taxon>
        <taxon>Dikarya</taxon>
        <taxon>Basidiomycota</taxon>
        <taxon>Agaricomycotina</taxon>
        <taxon>Agaricomycetes</taxon>
        <taxon>Phallomycetidae</taxon>
        <taxon>Geastrales</taxon>
        <taxon>Sphaerobolaceae</taxon>
        <taxon>Sphaerobolus</taxon>
    </lineage>
</organism>
<dbReference type="InterPro" id="IPR006076">
    <property type="entry name" value="FAD-dep_OxRdtase"/>
</dbReference>
<dbReference type="Pfam" id="PF01266">
    <property type="entry name" value="DAO"/>
    <property type="match status" value="1"/>
</dbReference>
<dbReference type="Proteomes" id="UP000054279">
    <property type="component" value="Unassembled WGS sequence"/>
</dbReference>
<comment type="cofactor">
    <cofactor evidence="1">
        <name>FAD</name>
        <dbReference type="ChEBI" id="CHEBI:57692"/>
    </cofactor>
</comment>
<dbReference type="PANTHER" id="PTHR10961:SF46">
    <property type="entry name" value="PEROXISOMAL SARCOSINE OXIDASE"/>
    <property type="match status" value="1"/>
</dbReference>
<dbReference type="GO" id="GO:0008115">
    <property type="term" value="F:sarcosine oxidase activity"/>
    <property type="evidence" value="ECO:0007669"/>
    <property type="project" value="TreeGrafter"/>
</dbReference>
<dbReference type="Gene3D" id="3.50.50.60">
    <property type="entry name" value="FAD/NAD(P)-binding domain"/>
    <property type="match status" value="1"/>
</dbReference>
<sequence>MVSKDSQILVVGTGAFGISTALHLLRRGYTNVTVIDQASTLPAPDAASTDINKVVRTSYSEIAYTKLAQAAIEEWKKEEWGDTYQESGVLLRGGSYSNLALANDKSCGVHIQEFQNGEELRSIYPPNIELGPLLLHKFEGYLNKDSGWAKARQAVELAIEQVRRLGGRVEGNKQVVGILPDGQGVKLSDGTEVKAELVVIATGSWTPSTFGSLGLSDRVSATGQCIATIQLAPEEAEIYKDVPIVLDYTNGFCMFPPNPENIVKVGFYAGFTNLQDQVEGRSVSIPRTFLTHDNGGAIPKHIVQEMRGSIADTYPELGKKPFSGTRLCWYADTPDSDWLIDFHPDYPSVLFATGGSGHAYKFMPILGRLVVDRIENTLDPILTQKFAFDRIFTSSDLSDFSRALPAPTQLDLGELCTPEDLLP</sequence>
<dbReference type="GO" id="GO:0050660">
    <property type="term" value="F:flavin adenine dinucleotide binding"/>
    <property type="evidence" value="ECO:0007669"/>
    <property type="project" value="InterPro"/>
</dbReference>
<keyword evidence="4" id="KW-0274">FAD</keyword>
<dbReference type="SUPFAM" id="SSF51905">
    <property type="entry name" value="FAD/NAD(P)-binding domain"/>
    <property type="match status" value="1"/>
</dbReference>
<dbReference type="GO" id="GO:0004657">
    <property type="term" value="F:proline dehydrogenase activity"/>
    <property type="evidence" value="ECO:0007669"/>
    <property type="project" value="TreeGrafter"/>
</dbReference>
<accession>A0A0C9UQ33</accession>
<evidence type="ECO:0000256" key="3">
    <source>
        <dbReference type="ARBA" id="ARBA00022630"/>
    </source>
</evidence>
<evidence type="ECO:0000313" key="8">
    <source>
        <dbReference type="Proteomes" id="UP000054279"/>
    </source>
</evidence>
<dbReference type="OrthoDB" id="2219495at2759"/>
<dbReference type="InterPro" id="IPR036188">
    <property type="entry name" value="FAD/NAD-bd_sf"/>
</dbReference>
<reference evidence="7 8" key="1">
    <citation type="submission" date="2014-06" db="EMBL/GenBank/DDBJ databases">
        <title>Evolutionary Origins and Diversification of the Mycorrhizal Mutualists.</title>
        <authorList>
            <consortium name="DOE Joint Genome Institute"/>
            <consortium name="Mycorrhizal Genomics Consortium"/>
            <person name="Kohler A."/>
            <person name="Kuo A."/>
            <person name="Nagy L.G."/>
            <person name="Floudas D."/>
            <person name="Copeland A."/>
            <person name="Barry K.W."/>
            <person name="Cichocki N."/>
            <person name="Veneault-Fourrey C."/>
            <person name="LaButti K."/>
            <person name="Lindquist E.A."/>
            <person name="Lipzen A."/>
            <person name="Lundell T."/>
            <person name="Morin E."/>
            <person name="Murat C."/>
            <person name="Riley R."/>
            <person name="Ohm R."/>
            <person name="Sun H."/>
            <person name="Tunlid A."/>
            <person name="Henrissat B."/>
            <person name="Grigoriev I.V."/>
            <person name="Hibbett D.S."/>
            <person name="Martin F."/>
        </authorList>
    </citation>
    <scope>NUCLEOTIDE SEQUENCE [LARGE SCALE GENOMIC DNA]</scope>
    <source>
        <strain evidence="7 8">SS14</strain>
    </source>
</reference>